<accession>A0A6G1GYA6</accession>
<dbReference type="InterPro" id="IPR049730">
    <property type="entry name" value="SNF2/RAD54-like_C"/>
</dbReference>
<dbReference type="GO" id="GO:0008168">
    <property type="term" value="F:methyltransferase activity"/>
    <property type="evidence" value="ECO:0007669"/>
    <property type="project" value="UniProtKB-KW"/>
</dbReference>
<dbReference type="Gene3D" id="3.40.50.300">
    <property type="entry name" value="P-loop containing nucleotide triphosphate hydrolases"/>
    <property type="match status" value="2"/>
</dbReference>
<keyword evidence="1" id="KW-0489">Methyltransferase</keyword>
<evidence type="ECO:0000256" key="3">
    <source>
        <dbReference type="ARBA" id="ARBA00022741"/>
    </source>
</evidence>
<name>A0A6G1GYA6_9PEZI</name>
<dbReference type="SUPFAM" id="SSF52540">
    <property type="entry name" value="P-loop containing nucleoside triphosphate hydrolases"/>
    <property type="match status" value="2"/>
</dbReference>
<keyword evidence="4" id="KW-0378">Hydrolase</keyword>
<dbReference type="InterPro" id="IPR029063">
    <property type="entry name" value="SAM-dependent_MTases_sf"/>
</dbReference>
<reference evidence="7" key="1">
    <citation type="journal article" date="2020" name="Stud. Mycol.">
        <title>101 Dothideomycetes genomes: a test case for predicting lifestyles and emergence of pathogens.</title>
        <authorList>
            <person name="Haridas S."/>
            <person name="Albert R."/>
            <person name="Binder M."/>
            <person name="Bloem J."/>
            <person name="Labutti K."/>
            <person name="Salamov A."/>
            <person name="Andreopoulos B."/>
            <person name="Baker S."/>
            <person name="Barry K."/>
            <person name="Bills G."/>
            <person name="Bluhm B."/>
            <person name="Cannon C."/>
            <person name="Castanera R."/>
            <person name="Culley D."/>
            <person name="Daum C."/>
            <person name="Ezra D."/>
            <person name="Gonzalez J."/>
            <person name="Henrissat B."/>
            <person name="Kuo A."/>
            <person name="Liang C."/>
            <person name="Lipzen A."/>
            <person name="Lutzoni F."/>
            <person name="Magnuson J."/>
            <person name="Mondo S."/>
            <person name="Nolan M."/>
            <person name="Ohm R."/>
            <person name="Pangilinan J."/>
            <person name="Park H.-J."/>
            <person name="Ramirez L."/>
            <person name="Alfaro M."/>
            <person name="Sun H."/>
            <person name="Tritt A."/>
            <person name="Yoshinaga Y."/>
            <person name="Zwiers L.-H."/>
            <person name="Turgeon B."/>
            <person name="Goodwin S."/>
            <person name="Spatafora J."/>
            <person name="Crous P."/>
            <person name="Grigoriev I."/>
        </authorList>
    </citation>
    <scope>NUCLEOTIDE SEQUENCE</scope>
    <source>
        <strain evidence="7">CBS 113979</strain>
    </source>
</reference>
<dbReference type="InterPro" id="IPR000330">
    <property type="entry name" value="SNF2_N"/>
</dbReference>
<evidence type="ECO:0000256" key="2">
    <source>
        <dbReference type="ARBA" id="ARBA00022679"/>
    </source>
</evidence>
<evidence type="ECO:0000256" key="4">
    <source>
        <dbReference type="ARBA" id="ARBA00022801"/>
    </source>
</evidence>
<proteinExistence type="predicted"/>
<dbReference type="GO" id="GO:0005524">
    <property type="term" value="F:ATP binding"/>
    <property type="evidence" value="ECO:0007669"/>
    <property type="project" value="UniProtKB-KW"/>
</dbReference>
<dbReference type="GO" id="GO:0005634">
    <property type="term" value="C:nucleus"/>
    <property type="evidence" value="ECO:0007669"/>
    <property type="project" value="TreeGrafter"/>
</dbReference>
<keyword evidence="3" id="KW-0547">Nucleotide-binding</keyword>
<keyword evidence="2" id="KW-0808">Transferase</keyword>
<evidence type="ECO:0000256" key="5">
    <source>
        <dbReference type="ARBA" id="ARBA00022840"/>
    </source>
</evidence>
<dbReference type="GO" id="GO:0008094">
    <property type="term" value="F:ATP-dependent activity, acting on DNA"/>
    <property type="evidence" value="ECO:0007669"/>
    <property type="project" value="TreeGrafter"/>
</dbReference>
<organism evidence="7 8">
    <name type="scientific">Aulographum hederae CBS 113979</name>
    <dbReference type="NCBI Taxonomy" id="1176131"/>
    <lineage>
        <taxon>Eukaryota</taxon>
        <taxon>Fungi</taxon>
        <taxon>Dikarya</taxon>
        <taxon>Ascomycota</taxon>
        <taxon>Pezizomycotina</taxon>
        <taxon>Dothideomycetes</taxon>
        <taxon>Pleosporomycetidae</taxon>
        <taxon>Aulographales</taxon>
        <taxon>Aulographaceae</taxon>
    </lineage>
</organism>
<gene>
    <name evidence="7" type="ORF">K402DRAFT_404904</name>
</gene>
<dbReference type="Proteomes" id="UP000800041">
    <property type="component" value="Unassembled WGS sequence"/>
</dbReference>
<dbReference type="InterPro" id="IPR050628">
    <property type="entry name" value="SNF2_RAD54_helicase_TF"/>
</dbReference>
<dbReference type="Pfam" id="PF00271">
    <property type="entry name" value="Helicase_C"/>
    <property type="match status" value="1"/>
</dbReference>
<dbReference type="Gene3D" id="3.40.50.150">
    <property type="entry name" value="Vaccinia Virus protein VP39"/>
    <property type="match status" value="1"/>
</dbReference>
<dbReference type="InterPro" id="IPR014001">
    <property type="entry name" value="Helicase_ATP-bd"/>
</dbReference>
<dbReference type="PROSITE" id="PS51194">
    <property type="entry name" value="HELICASE_CTER"/>
    <property type="match status" value="1"/>
</dbReference>
<evidence type="ECO:0000313" key="8">
    <source>
        <dbReference type="Proteomes" id="UP000800041"/>
    </source>
</evidence>
<dbReference type="SMART" id="SM00487">
    <property type="entry name" value="DEXDc"/>
    <property type="match status" value="1"/>
</dbReference>
<sequence>MKADTTKKSGPAGAPEKALTTKLKDALSRDLPPVSGIYKIFDDLVARAIEGGLEEALHHLRGTGLRVATMCSGTESPLLALRLTARSLKRLGKTPLRVEHEFSAEIEPFKQGYIERNFSPPILYRDIRELSKEDAVTSGATTAYGAVVPVPDGVDLLVAGTSCVDFSTLNTRQKDLDDEGESGATFFAMLAYVKRWQPAIVILENVASAAWTKMKKAFQEIDYDAAHVKVDTKLYYLPQTRVRAYMLCVNRSKLPDSADVVEEWVSSMKAFQRPVSSSLTSFMLPDDDPRIQQARIVVKKERGKLREWKASRIRHTNFRSFQGLGDKRPLTQWVDGGICHPPEYTDRKWFLKEVERVWDVMEMLYLKHALDRHGGFDVQYKTKMWNLSQNIDMSCESNDLGIASCLTPDGKPFVLSRGGPLTGYDTLALQGIPVDEISFTTETEGQMQDLAGNAMSSTVVGSAILQALIVAHKAIDLREDRNNATESEAVVNSIKQMYKEKLQKYSQKEDQAKRIVNIPQLLQHAGNTSWRCACEGQLMNTTKPVSRCKRCSHSACKVCAGFPEHEYGEPAKLERPAPSTFEAEWRRFFPVRVRFVGRPDFPKLFAGQTQTSKALAIETKYIAAVSEALEGIFTLQRFRRGNKWTVSYESSQAKLRLVLEQPLEWELFVTADPALPAKHDLRSILEHPVAKSRVIGKHATIFSTDGWSWFTPRPLTLATNFRCSTKMVPSWRARLGLVDHLDEQVPPQITILISQMEAEVIGEDLSGVYNLRQLCGTACSSLYIRTDCFLDHGLSPMCLFLDPSLTGLPKHDYFVFSRNHERVALDEQRKVVARLQPEWRNWTATEFKKVRIDLPGSWTPGSKLTQVEQFVEDVLYFKPGQPWSVSISTDGCYNATTVFLCEFSADEADREYLASKLSVALSDRAFFKRFSWALEAGTKIPTLGFWQNITDQIVSHDSDLGRCECCAPVLPMTKWRLKEPKKTKAPKKPKKSPRDEKIASVAIPYEDQKDATTFEKAFKKRPDALSLQVGFKKSEVSLSLGINLASMAHRAHAQLGLVGSTGTSLVEWKLDTRYIAPIAGNFPRFTLRNNDQDTPHPLISEMSQPLRSEQLRSLAWMRSRESSDPVPFTLEAIEEAHLPHLKWRAEVRVQHEVKIKGGIVADHVGFGKTATTLAMIEAEFLEKSTEAIVDELEAAYGSYFVNVAATLVICDSKLVNQWAKAVEKFLNKSRYVRDKDVLVLRSWAQLEKLKIKDFKDAKIIIISWALLNNDSGYLQKLAEFVASPRPVFPSGRSYGAWLDYVLTKVPGRLDELQKYGVQTFEKLQSIRKTEIDENPEFFAAAPSKRLKGSAFKPEIAAASAKAQPKDQKSEAYSASISDKQCREDWEKFSVPLFQLFRFNRVVIDEFTYADSDQSSSSAPMIRIKADKRWILSGTPPLGDFYDVQNKMAPFLGVNLGPEVYAPLVISQRNLKSMADDLIEVEKFRSTCEVKTLTWHESRHGYAQSFLNFFVRQNEPRIDEIKLCEVLIPVELDIAHRIFHGELVQYLRSSNMQVAKADEMGEREDEINKAVDSLNKAEHKSAEAVLQNCAAYKTNHKNVADLVQIRKVELRKVEQVLSSKLIGVLRTVNSGLDEQDRVGKFTKPVMEMKATKDPDAGRTLYRLLDEAKHNPKSQKPSKELSYECRKRINNLDALTRQLEMQQKSLRYFENATELLRSKSNPTQAPPTCQSHDCMGNDAVAIIATCGHVACKTCIEDPDRSSRHCIVKDCQTPMSKANIEWIQNLVASNVSRVETGRGAKFNKIVDLIEKLPKDDQALVFVQNDSMMEHLGKIFNQHGIRHSAIKGNNQQVDQLVDDFQENQDPSKRKKVLILNLSNSSAAGLNLQNANHVIFVSPLLATTQYQHDSSMKQAIGRSRRQGQKKTVFVYRFVALNTIDVNILLQREYRSEPLLEFIQDVDALPTAESKQEAGKGERTKLVAREDGRLALVPESHEWAEAGEDEADRNFSCPVMWSEEFMDDDDE</sequence>
<dbReference type="PANTHER" id="PTHR45626">
    <property type="entry name" value="TRANSCRIPTION TERMINATION FACTOR 2-RELATED"/>
    <property type="match status" value="1"/>
</dbReference>
<dbReference type="Pfam" id="PF00145">
    <property type="entry name" value="DNA_methylase"/>
    <property type="match status" value="1"/>
</dbReference>
<dbReference type="GO" id="GO:0016787">
    <property type="term" value="F:hydrolase activity"/>
    <property type="evidence" value="ECO:0007669"/>
    <property type="project" value="UniProtKB-KW"/>
</dbReference>
<dbReference type="CDD" id="cd18793">
    <property type="entry name" value="SF2_C_SNF"/>
    <property type="match status" value="1"/>
</dbReference>
<dbReference type="SMART" id="SM00490">
    <property type="entry name" value="HELICc"/>
    <property type="match status" value="1"/>
</dbReference>
<evidence type="ECO:0000313" key="7">
    <source>
        <dbReference type="EMBL" id="KAF1985777.1"/>
    </source>
</evidence>
<dbReference type="InterPro" id="IPR001650">
    <property type="entry name" value="Helicase_C-like"/>
</dbReference>
<evidence type="ECO:0000259" key="6">
    <source>
        <dbReference type="PROSITE" id="PS51194"/>
    </source>
</evidence>
<dbReference type="SUPFAM" id="SSF53335">
    <property type="entry name" value="S-adenosyl-L-methionine-dependent methyltransferases"/>
    <property type="match status" value="1"/>
</dbReference>
<dbReference type="EMBL" id="ML977160">
    <property type="protein sequence ID" value="KAF1985777.1"/>
    <property type="molecule type" value="Genomic_DNA"/>
</dbReference>
<feature type="domain" description="Helicase C-terminal" evidence="6">
    <location>
        <begin position="1801"/>
        <end position="1967"/>
    </location>
</feature>
<dbReference type="Pfam" id="PF00176">
    <property type="entry name" value="SNF2-rel_dom"/>
    <property type="match status" value="1"/>
</dbReference>
<dbReference type="InterPro" id="IPR027417">
    <property type="entry name" value="P-loop_NTPase"/>
</dbReference>
<evidence type="ECO:0000256" key="1">
    <source>
        <dbReference type="ARBA" id="ARBA00022603"/>
    </source>
</evidence>
<dbReference type="PANTHER" id="PTHR45626:SF26">
    <property type="entry name" value="FAMILY HELICASE, PUTATIVE (AFU_ORTHOLOGUE AFUA_2G09120)-RELATED"/>
    <property type="match status" value="1"/>
</dbReference>
<protein>
    <recommendedName>
        <fullName evidence="6">Helicase C-terminal domain-containing protein</fullName>
    </recommendedName>
</protein>
<keyword evidence="8" id="KW-1185">Reference proteome</keyword>
<dbReference type="InterPro" id="IPR001525">
    <property type="entry name" value="C5_MeTfrase"/>
</dbReference>
<keyword evidence="5" id="KW-0067">ATP-binding</keyword>
<dbReference type="GO" id="GO:0006281">
    <property type="term" value="P:DNA repair"/>
    <property type="evidence" value="ECO:0007669"/>
    <property type="project" value="TreeGrafter"/>
</dbReference>
<dbReference type="GO" id="GO:0032259">
    <property type="term" value="P:methylation"/>
    <property type="evidence" value="ECO:0007669"/>
    <property type="project" value="UniProtKB-KW"/>
</dbReference>
<dbReference type="OrthoDB" id="423221at2759"/>